<reference evidence="3" key="2">
    <citation type="submission" date="2016-02" db="EMBL/GenBank/DDBJ databases">
        <title>Genome sequencing of Aspergillus luchuensis NBRC 4314.</title>
        <authorList>
            <person name="Yamada O."/>
        </authorList>
    </citation>
    <scope>NUCLEOTIDE SEQUENCE [LARGE SCALE GENOMIC DNA]</scope>
    <source>
        <strain evidence="3">RIB 2604</strain>
    </source>
</reference>
<dbReference type="VEuPathDB" id="FungiDB:ASPFODRAFT_63480"/>
<keyword evidence="4" id="KW-1185">Reference proteome</keyword>
<dbReference type="KEGG" id="aluc:AKAW2_11494S"/>
<dbReference type="EMBL" id="BCWF01000006">
    <property type="protein sequence ID" value="GAT20065.1"/>
    <property type="molecule type" value="Genomic_DNA"/>
</dbReference>
<dbReference type="GeneID" id="64955773"/>
<proteinExistence type="predicted"/>
<reference evidence="2 3" key="1">
    <citation type="journal article" date="2016" name="DNA Res.">
        <title>Genome sequence of Aspergillus luchuensis NBRC 4314.</title>
        <authorList>
            <person name="Yamada O."/>
            <person name="Machida M."/>
            <person name="Hosoyama A."/>
            <person name="Goto M."/>
            <person name="Takahashi T."/>
            <person name="Futagami T."/>
            <person name="Yamagata Y."/>
            <person name="Takeuchi M."/>
            <person name="Kobayashi T."/>
            <person name="Koike H."/>
            <person name="Abe K."/>
            <person name="Asai K."/>
            <person name="Arita M."/>
            <person name="Fujita N."/>
            <person name="Fukuda K."/>
            <person name="Higa K."/>
            <person name="Horikawa H."/>
            <person name="Ishikawa T."/>
            <person name="Jinno K."/>
            <person name="Kato Y."/>
            <person name="Kirimura K."/>
            <person name="Mizutani O."/>
            <person name="Nakasone K."/>
            <person name="Sano M."/>
            <person name="Shiraishi Y."/>
            <person name="Tsukahara M."/>
            <person name="Gomi K."/>
        </authorList>
    </citation>
    <scope>NUCLEOTIDE SEQUENCE [LARGE SCALE GENOMIC DNA]</scope>
    <source>
        <strain evidence="2 3">RIB 2604</strain>
    </source>
</reference>
<dbReference type="Proteomes" id="UP000075230">
    <property type="component" value="Unassembled WGS sequence"/>
</dbReference>
<dbReference type="EMBL" id="AP024425">
    <property type="protein sequence ID" value="BCR94448.1"/>
    <property type="molecule type" value="Genomic_DNA"/>
</dbReference>
<protein>
    <submittedName>
        <fullName evidence="2">Uncharacterized protein</fullName>
    </submittedName>
</protein>
<dbReference type="OrthoDB" id="4469984at2759"/>
<evidence type="ECO:0000313" key="3">
    <source>
        <dbReference type="Proteomes" id="UP000075230"/>
    </source>
</evidence>
<dbReference type="AlphaFoldDB" id="A0A146F1K1"/>
<dbReference type="RefSeq" id="XP_041538214.1">
    <property type="nucleotide sequence ID" value="XM_041683984.1"/>
</dbReference>
<gene>
    <name evidence="1" type="ORF">AKAW2_11494S</name>
    <name evidence="2" type="ORF">RIB2604_00606530</name>
</gene>
<reference evidence="1" key="3">
    <citation type="submission" date="2021-01" db="EMBL/GenBank/DDBJ databases">
        <authorList>
            <consortium name="Aspergillus luchuensis mut. kawachii IFO 4304 genome sequencing consortium"/>
            <person name="Kazuki M."/>
            <person name="Futagami T."/>
        </authorList>
    </citation>
    <scope>NUCLEOTIDE SEQUENCE</scope>
    <source>
        <strain evidence="1">IFO 4308</strain>
    </source>
</reference>
<evidence type="ECO:0000313" key="2">
    <source>
        <dbReference type="EMBL" id="GAT20065.1"/>
    </source>
</evidence>
<reference evidence="1" key="4">
    <citation type="submission" date="2021-02" db="EMBL/GenBank/DDBJ databases">
        <title>Aspergillus luchuensis mut. kawachii IFO 4304 genome sequence.</title>
        <authorList>
            <person name="Mori K."/>
            <person name="Kadooka C."/>
            <person name="Goto M."/>
            <person name="Futagami T."/>
        </authorList>
    </citation>
    <scope>NUCLEOTIDE SEQUENCE</scope>
    <source>
        <strain evidence="1">IFO 4308</strain>
    </source>
</reference>
<organism evidence="2 3">
    <name type="scientific">Aspergillus kawachii</name>
    <name type="common">White koji mold</name>
    <name type="synonym">Aspergillus awamori var. kawachi</name>
    <dbReference type="NCBI Taxonomy" id="1069201"/>
    <lineage>
        <taxon>Eukaryota</taxon>
        <taxon>Fungi</taxon>
        <taxon>Dikarya</taxon>
        <taxon>Ascomycota</taxon>
        <taxon>Pezizomycotina</taxon>
        <taxon>Eurotiomycetes</taxon>
        <taxon>Eurotiomycetidae</taxon>
        <taxon>Eurotiales</taxon>
        <taxon>Aspergillaceae</taxon>
        <taxon>Aspergillus</taxon>
        <taxon>Aspergillus subgen. Circumdati</taxon>
    </lineage>
</organism>
<evidence type="ECO:0000313" key="1">
    <source>
        <dbReference type="EMBL" id="BCR94448.1"/>
    </source>
</evidence>
<dbReference type="Proteomes" id="UP000661280">
    <property type="component" value="Chromosome 1"/>
</dbReference>
<evidence type="ECO:0000313" key="4">
    <source>
        <dbReference type="Proteomes" id="UP000661280"/>
    </source>
</evidence>
<name>A0A146F1K1_ASPKA</name>
<accession>A0A146F1K1</accession>
<sequence>MSGKSVSNLPCDDPQCFCHFRSPKPYPRIEAVLTGSAPDQVRELHHPNAKLDIAFDVVGCVMTLNECIHDPSRPKIGYSVSLMIKAANTHFVNLEGLEDHSLLLTVRIRHSACAVRGNKIILKEKFNGYYPDPPYSRLYNDLFECRWPEKTLQVRLPEERCRRWKTVALILRTFGQINGDSYCHMANMMFTPRVGGLNVRQIKKDIKMELAKSDHKRRENPVSPEYMVTVNEPEKIERLNHAYEVHLLAFIHSSSRFLRPQYL</sequence>